<proteinExistence type="predicted"/>
<dbReference type="EMBL" id="WBOS01000014">
    <property type="protein sequence ID" value="KAB2330417.1"/>
    <property type="molecule type" value="Genomic_DNA"/>
</dbReference>
<keyword evidence="1" id="KW-0547">Nucleotide-binding</keyword>
<protein>
    <submittedName>
        <fullName evidence="1">Bacitracin ABC transporter ATP-binding protein</fullName>
    </submittedName>
</protein>
<keyword evidence="1" id="KW-0067">ATP-binding</keyword>
<dbReference type="GO" id="GO:0005524">
    <property type="term" value="F:ATP binding"/>
    <property type="evidence" value="ECO:0007669"/>
    <property type="project" value="UniProtKB-KW"/>
</dbReference>
<keyword evidence="2" id="KW-1185">Reference proteome</keyword>
<name>A0A6L3V2F7_9BACI</name>
<evidence type="ECO:0000313" key="1">
    <source>
        <dbReference type="EMBL" id="KAB2330417.1"/>
    </source>
</evidence>
<evidence type="ECO:0000313" key="2">
    <source>
        <dbReference type="Proteomes" id="UP000481030"/>
    </source>
</evidence>
<dbReference type="AlphaFoldDB" id="A0A6L3V2F7"/>
<dbReference type="Proteomes" id="UP000481030">
    <property type="component" value="Unassembled WGS sequence"/>
</dbReference>
<gene>
    <name evidence="1" type="ORF">F7731_19780</name>
</gene>
<reference evidence="1 2" key="1">
    <citation type="journal article" date="2016" name="Antonie Van Leeuwenhoek">
        <title>Bacillus depressus sp. nov., isolated from soil of a sunflower field.</title>
        <authorList>
            <person name="Wei X."/>
            <person name="Xin D."/>
            <person name="Xin Y."/>
            <person name="Zhang H."/>
            <person name="Wang T."/>
            <person name="Zhang J."/>
        </authorList>
    </citation>
    <scope>NUCLEOTIDE SEQUENCE [LARGE SCALE GENOMIC DNA]</scope>
    <source>
        <strain evidence="1 2">BZ1</strain>
    </source>
</reference>
<comment type="caution">
    <text evidence="1">The sequence shown here is derived from an EMBL/GenBank/DDBJ whole genome shotgun (WGS) entry which is preliminary data.</text>
</comment>
<sequence>MIKHTRPLLTDDFLDRAAKEISQLSHSPAMDLKELKQFQKTKGHK</sequence>
<accession>A0A6L3V2F7</accession>
<dbReference type="OrthoDB" id="2937949at2"/>
<organism evidence="1 2">
    <name type="scientific">Cytobacillus depressus</name>
    <dbReference type="NCBI Taxonomy" id="1602942"/>
    <lineage>
        <taxon>Bacteria</taxon>
        <taxon>Bacillati</taxon>
        <taxon>Bacillota</taxon>
        <taxon>Bacilli</taxon>
        <taxon>Bacillales</taxon>
        <taxon>Bacillaceae</taxon>
        <taxon>Cytobacillus</taxon>
    </lineage>
</organism>
<dbReference type="RefSeq" id="WP_151536516.1">
    <property type="nucleotide sequence ID" value="NZ_WBOS01000014.1"/>
</dbReference>